<dbReference type="EC" id="1.1.1.169" evidence="3 10"/>
<keyword evidence="14" id="KW-1185">Reference proteome</keyword>
<dbReference type="InterPro" id="IPR003710">
    <property type="entry name" value="ApbA"/>
</dbReference>
<comment type="catalytic activity">
    <reaction evidence="9 10">
        <text>(R)-pantoate + NADP(+) = 2-dehydropantoate + NADPH + H(+)</text>
        <dbReference type="Rhea" id="RHEA:16233"/>
        <dbReference type="ChEBI" id="CHEBI:11561"/>
        <dbReference type="ChEBI" id="CHEBI:15378"/>
        <dbReference type="ChEBI" id="CHEBI:15980"/>
        <dbReference type="ChEBI" id="CHEBI:57783"/>
        <dbReference type="ChEBI" id="CHEBI:58349"/>
        <dbReference type="EC" id="1.1.1.169"/>
    </reaction>
</comment>
<evidence type="ECO:0000256" key="1">
    <source>
        <dbReference type="ARBA" id="ARBA00004994"/>
    </source>
</evidence>
<evidence type="ECO:0000256" key="3">
    <source>
        <dbReference type="ARBA" id="ARBA00013014"/>
    </source>
</evidence>
<evidence type="ECO:0000313" key="13">
    <source>
        <dbReference type="EMBL" id="RIY40297.1"/>
    </source>
</evidence>
<protein>
    <recommendedName>
        <fullName evidence="4 10">2-dehydropantoate 2-reductase</fullName>
        <ecNumber evidence="3 10">1.1.1.169</ecNumber>
    </recommendedName>
    <alternativeName>
        <fullName evidence="8 10">Ketopantoate reductase</fullName>
    </alternativeName>
</protein>
<evidence type="ECO:0000256" key="6">
    <source>
        <dbReference type="ARBA" id="ARBA00022857"/>
    </source>
</evidence>
<dbReference type="InterPro" id="IPR013332">
    <property type="entry name" value="KPR_N"/>
</dbReference>
<dbReference type="NCBIfam" id="NF005088">
    <property type="entry name" value="PRK06522.1-2"/>
    <property type="match status" value="1"/>
</dbReference>
<dbReference type="GO" id="GO:0008677">
    <property type="term" value="F:2-dehydropantoate 2-reductase activity"/>
    <property type="evidence" value="ECO:0007669"/>
    <property type="project" value="UniProtKB-EC"/>
</dbReference>
<sequence>MKIAIAGAGAMGCCYGHMLKQAGNDVVLLDNWQEHIDTINANGLKVTEVGTPKVTQIKAYRPEEYDQAVDLIVIFTKSLMLDGLMQQIKHLIHEDTKVLCLLNGLGHVDTISKYVSKEQIFMGVTVLTAKFNAVDVPGDVSFSSYGKTEIENIVNSRAAAQAAKQIAQTINDSGLPCEVVENIQWATWRKACLNGAMNSLCTILDANMYQLGTIDNCRNLIQEIVKEFALIAKIEGVHLDVEQITDFIMSFTNDGYSGSRHYPSMHQDLIKNNRLTEIDFLNGYIARKGKEFNVSTPFNNLITLLVHGKEKITHAR</sequence>
<evidence type="ECO:0000256" key="9">
    <source>
        <dbReference type="ARBA" id="ARBA00048793"/>
    </source>
</evidence>
<dbReference type="Gene3D" id="1.10.1040.10">
    <property type="entry name" value="N-(1-d-carboxylethyl)-l-norvaline Dehydrogenase, domain 2"/>
    <property type="match status" value="1"/>
</dbReference>
<dbReference type="GO" id="GO:0050661">
    <property type="term" value="F:NADP binding"/>
    <property type="evidence" value="ECO:0007669"/>
    <property type="project" value="TreeGrafter"/>
</dbReference>
<dbReference type="SUPFAM" id="SSF48179">
    <property type="entry name" value="6-phosphogluconate dehydrogenase C-terminal domain-like"/>
    <property type="match status" value="1"/>
</dbReference>
<gene>
    <name evidence="13" type="ORF">CKF58_00860</name>
</gene>
<dbReference type="InterPro" id="IPR008927">
    <property type="entry name" value="6-PGluconate_DH-like_C_sf"/>
</dbReference>
<dbReference type="InterPro" id="IPR013328">
    <property type="entry name" value="6PGD_dom2"/>
</dbReference>
<dbReference type="PANTHER" id="PTHR43765">
    <property type="entry name" value="2-DEHYDROPANTOATE 2-REDUCTASE-RELATED"/>
    <property type="match status" value="1"/>
</dbReference>
<accession>A0A3A1YW41</accession>
<comment type="function">
    <text evidence="10">Catalyzes the NADPH-dependent reduction of ketopantoate into pantoic acid.</text>
</comment>
<evidence type="ECO:0000256" key="7">
    <source>
        <dbReference type="ARBA" id="ARBA00023002"/>
    </source>
</evidence>
<dbReference type="NCBIfam" id="TIGR00745">
    <property type="entry name" value="apbA_panE"/>
    <property type="match status" value="1"/>
</dbReference>
<evidence type="ECO:0000256" key="10">
    <source>
        <dbReference type="RuleBase" id="RU362068"/>
    </source>
</evidence>
<dbReference type="EMBL" id="NRJG01000016">
    <property type="protein sequence ID" value="RIY40297.1"/>
    <property type="molecule type" value="Genomic_DNA"/>
</dbReference>
<evidence type="ECO:0000259" key="12">
    <source>
        <dbReference type="Pfam" id="PF08546"/>
    </source>
</evidence>
<dbReference type="InterPro" id="IPR050838">
    <property type="entry name" value="Ketopantoate_reductase"/>
</dbReference>
<dbReference type="Proteomes" id="UP000265916">
    <property type="component" value="Unassembled WGS sequence"/>
</dbReference>
<organism evidence="13 14">
    <name type="scientific">Psittacicella hinzii</name>
    <dbReference type="NCBI Taxonomy" id="2028575"/>
    <lineage>
        <taxon>Bacteria</taxon>
        <taxon>Pseudomonadati</taxon>
        <taxon>Pseudomonadota</taxon>
        <taxon>Gammaproteobacteria</taxon>
        <taxon>Pasteurellales</taxon>
        <taxon>Psittacicellaceae</taxon>
        <taxon>Psittacicella</taxon>
    </lineage>
</organism>
<evidence type="ECO:0000256" key="8">
    <source>
        <dbReference type="ARBA" id="ARBA00032024"/>
    </source>
</evidence>
<evidence type="ECO:0000256" key="2">
    <source>
        <dbReference type="ARBA" id="ARBA00007870"/>
    </source>
</evidence>
<dbReference type="AlphaFoldDB" id="A0A3A1YW41"/>
<dbReference type="InterPro" id="IPR013752">
    <property type="entry name" value="KPA_reductase"/>
</dbReference>
<dbReference type="GO" id="GO:0015940">
    <property type="term" value="P:pantothenate biosynthetic process"/>
    <property type="evidence" value="ECO:0007669"/>
    <property type="project" value="UniProtKB-UniPathway"/>
</dbReference>
<proteinExistence type="inferred from homology"/>
<evidence type="ECO:0000313" key="14">
    <source>
        <dbReference type="Proteomes" id="UP000265916"/>
    </source>
</evidence>
<feature type="domain" description="Ketopantoate reductase N-terminal" evidence="11">
    <location>
        <begin position="3"/>
        <end position="152"/>
    </location>
</feature>
<keyword evidence="6 10" id="KW-0521">NADP</keyword>
<dbReference type="Pfam" id="PF02558">
    <property type="entry name" value="ApbA"/>
    <property type="match status" value="1"/>
</dbReference>
<keyword evidence="5 10" id="KW-0566">Pantothenate biosynthesis</keyword>
<keyword evidence="7 10" id="KW-0560">Oxidoreductase</keyword>
<dbReference type="OrthoDB" id="6530772at2"/>
<evidence type="ECO:0000256" key="4">
    <source>
        <dbReference type="ARBA" id="ARBA00019465"/>
    </source>
</evidence>
<dbReference type="InterPro" id="IPR036291">
    <property type="entry name" value="NAD(P)-bd_dom_sf"/>
</dbReference>
<comment type="pathway">
    <text evidence="1 10">Cofactor biosynthesis; (R)-pantothenate biosynthesis; (R)-pantoate from 3-methyl-2-oxobutanoate: step 2/2.</text>
</comment>
<dbReference type="GO" id="GO:0005737">
    <property type="term" value="C:cytoplasm"/>
    <property type="evidence" value="ECO:0007669"/>
    <property type="project" value="TreeGrafter"/>
</dbReference>
<dbReference type="UniPathway" id="UPA00028">
    <property type="reaction ID" value="UER00004"/>
</dbReference>
<feature type="domain" description="Ketopantoate reductase C-terminal" evidence="12">
    <location>
        <begin position="182"/>
        <end position="310"/>
    </location>
</feature>
<dbReference type="RefSeq" id="WP_119530101.1">
    <property type="nucleotide sequence ID" value="NZ_JBHSSP010000020.1"/>
</dbReference>
<dbReference type="Pfam" id="PF08546">
    <property type="entry name" value="ApbA_C"/>
    <property type="match status" value="1"/>
</dbReference>
<evidence type="ECO:0000259" key="11">
    <source>
        <dbReference type="Pfam" id="PF02558"/>
    </source>
</evidence>
<dbReference type="SUPFAM" id="SSF51735">
    <property type="entry name" value="NAD(P)-binding Rossmann-fold domains"/>
    <property type="match status" value="1"/>
</dbReference>
<dbReference type="PANTHER" id="PTHR43765:SF2">
    <property type="entry name" value="2-DEHYDROPANTOATE 2-REDUCTASE"/>
    <property type="match status" value="1"/>
</dbReference>
<name>A0A3A1YW41_9GAMM</name>
<evidence type="ECO:0000256" key="5">
    <source>
        <dbReference type="ARBA" id="ARBA00022655"/>
    </source>
</evidence>
<comment type="similarity">
    <text evidence="2 10">Belongs to the ketopantoate reductase family.</text>
</comment>
<comment type="caution">
    <text evidence="13">The sequence shown here is derived from an EMBL/GenBank/DDBJ whole genome shotgun (WGS) entry which is preliminary data.</text>
</comment>
<dbReference type="Gene3D" id="3.40.50.720">
    <property type="entry name" value="NAD(P)-binding Rossmann-like Domain"/>
    <property type="match status" value="1"/>
</dbReference>
<reference evidence="13 14" key="1">
    <citation type="submission" date="2017-08" db="EMBL/GenBank/DDBJ databases">
        <title>Reclassification of Bisgaard taxon 37 and 44.</title>
        <authorList>
            <person name="Christensen H."/>
        </authorList>
    </citation>
    <scope>NUCLEOTIDE SEQUENCE [LARGE SCALE GENOMIC DNA]</scope>
    <source>
        <strain evidence="13 14">111</strain>
    </source>
</reference>